<dbReference type="PANTHER" id="PTHR42953:SF3">
    <property type="entry name" value="HIGH-AFFINITY ZINC UPTAKE SYSTEM PROTEIN ZNUA"/>
    <property type="match status" value="1"/>
</dbReference>
<dbReference type="Pfam" id="PF01297">
    <property type="entry name" value="ZnuA"/>
    <property type="match status" value="1"/>
</dbReference>
<dbReference type="EMBL" id="VDFR01000169">
    <property type="protein sequence ID" value="TNC33489.1"/>
    <property type="molecule type" value="Genomic_DNA"/>
</dbReference>
<dbReference type="GO" id="GO:0007155">
    <property type="term" value="P:cell adhesion"/>
    <property type="evidence" value="ECO:0007669"/>
    <property type="project" value="InterPro"/>
</dbReference>
<keyword evidence="2 4" id="KW-0813">Transport</keyword>
<feature type="compositionally biased region" description="Basic and acidic residues" evidence="5">
    <location>
        <begin position="135"/>
        <end position="160"/>
    </location>
</feature>
<keyword evidence="3" id="KW-0732">Signal</keyword>
<dbReference type="PANTHER" id="PTHR42953">
    <property type="entry name" value="HIGH-AFFINITY ZINC UPTAKE SYSTEM PROTEIN ZNUA-RELATED"/>
    <property type="match status" value="1"/>
</dbReference>
<dbReference type="PRINTS" id="PR00690">
    <property type="entry name" value="ADHESNFAMILY"/>
</dbReference>
<evidence type="ECO:0000256" key="2">
    <source>
        <dbReference type="ARBA" id="ARBA00022448"/>
    </source>
</evidence>
<evidence type="ECO:0000256" key="5">
    <source>
        <dbReference type="SAM" id="MobiDB-lite"/>
    </source>
</evidence>
<evidence type="ECO:0000313" key="6">
    <source>
        <dbReference type="EMBL" id="TNC33489.1"/>
    </source>
</evidence>
<dbReference type="AlphaFoldDB" id="A0A5C4MKG3"/>
<dbReference type="EMBL" id="VDFR01000082">
    <property type="protein sequence ID" value="TNC43210.1"/>
    <property type="molecule type" value="Genomic_DNA"/>
</dbReference>
<evidence type="ECO:0000313" key="7">
    <source>
        <dbReference type="EMBL" id="TNC43210.1"/>
    </source>
</evidence>
<gene>
    <name evidence="7" type="ORF">FHE65_18725</name>
    <name evidence="6" type="ORF">FHE65_28785</name>
</gene>
<organism evidence="7 8">
    <name type="scientific">Mumia zhuanghuii</name>
    <dbReference type="NCBI Taxonomy" id="2585211"/>
    <lineage>
        <taxon>Bacteria</taxon>
        <taxon>Bacillati</taxon>
        <taxon>Actinomycetota</taxon>
        <taxon>Actinomycetes</taxon>
        <taxon>Propionibacteriales</taxon>
        <taxon>Nocardioidaceae</taxon>
        <taxon>Mumia</taxon>
    </lineage>
</organism>
<dbReference type="GO" id="GO:0046872">
    <property type="term" value="F:metal ion binding"/>
    <property type="evidence" value="ECO:0007669"/>
    <property type="project" value="InterPro"/>
</dbReference>
<evidence type="ECO:0000256" key="3">
    <source>
        <dbReference type="ARBA" id="ARBA00022729"/>
    </source>
</evidence>
<dbReference type="OrthoDB" id="9810636at2"/>
<sequence length="331" mass="35247">MLPGSSARRALSQRVLATLAVVPLAVGLASCGSDGSDGAEGALRISAAAYPFAYAAERIGGTMVDVDNLTSPGVEPHDAELTPRQLGEIRDSDLVVFLDGFQPQVDAAIEQADLDKQALLDVADVVTLLDASDDGHTHVEGEENHADEDHADKGHDHGAVDPHVWLDPMRMKAVADAVADRLAELDPDNAETYRENAATFDEELTALDSDFRTGLAQCETRTFVTSHAAFGYLADAYDLEQVAIAGIEPNTEPSTQQLAEIVDLVKSAGITTVFTEELTSPRTADTIAREAGVTTAVLSPIEGLSDDTEDETYLSLMRQNLTALKKANRCS</sequence>
<dbReference type="SUPFAM" id="SSF53807">
    <property type="entry name" value="Helical backbone' metal receptor"/>
    <property type="match status" value="1"/>
</dbReference>
<accession>A0A5C4MKG3</accession>
<protein>
    <submittedName>
        <fullName evidence="7">Zinc ABC transporter substrate-binding protein</fullName>
    </submittedName>
</protein>
<reference evidence="7 8" key="1">
    <citation type="submission" date="2019-05" db="EMBL/GenBank/DDBJ databases">
        <title>Mumia sp. nov., isolated from the intestinal contents of plateau pika (Ochotona curzoniae) in the Qinghai-Tibet plateau of China.</title>
        <authorList>
            <person name="Tian Z."/>
        </authorList>
    </citation>
    <scope>NUCLEOTIDE SEQUENCE [LARGE SCALE GENOMIC DNA]</scope>
    <source>
        <strain evidence="8">527</strain>
        <strain evidence="7">Z527</strain>
    </source>
</reference>
<name>A0A5C4MKG3_9ACTN</name>
<dbReference type="GO" id="GO:0030001">
    <property type="term" value="P:metal ion transport"/>
    <property type="evidence" value="ECO:0007669"/>
    <property type="project" value="InterPro"/>
</dbReference>
<comment type="similarity">
    <text evidence="1 4">Belongs to the bacterial solute-binding protein 9 family.</text>
</comment>
<dbReference type="InterPro" id="IPR050492">
    <property type="entry name" value="Bact_metal-bind_prot9"/>
</dbReference>
<dbReference type="InterPro" id="IPR006128">
    <property type="entry name" value="Lipoprotein_PsaA-like"/>
</dbReference>
<evidence type="ECO:0000313" key="8">
    <source>
        <dbReference type="Proteomes" id="UP000306740"/>
    </source>
</evidence>
<evidence type="ECO:0000256" key="4">
    <source>
        <dbReference type="RuleBase" id="RU003512"/>
    </source>
</evidence>
<dbReference type="InterPro" id="IPR006127">
    <property type="entry name" value="ZnuA-like"/>
</dbReference>
<evidence type="ECO:0000256" key="1">
    <source>
        <dbReference type="ARBA" id="ARBA00011028"/>
    </source>
</evidence>
<proteinExistence type="inferred from homology"/>
<dbReference type="Proteomes" id="UP000306740">
    <property type="component" value="Unassembled WGS sequence"/>
</dbReference>
<feature type="region of interest" description="Disordered" evidence="5">
    <location>
        <begin position="135"/>
        <end position="161"/>
    </location>
</feature>
<dbReference type="RefSeq" id="WP_139106407.1">
    <property type="nucleotide sequence ID" value="NZ_VDFR01000082.1"/>
</dbReference>
<comment type="caution">
    <text evidence="7">The sequence shown here is derived from an EMBL/GenBank/DDBJ whole genome shotgun (WGS) entry which is preliminary data.</text>
</comment>
<dbReference type="Gene3D" id="3.40.50.1980">
    <property type="entry name" value="Nitrogenase molybdenum iron protein domain"/>
    <property type="match status" value="2"/>
</dbReference>